<feature type="region of interest" description="Disordered" evidence="2">
    <location>
        <begin position="868"/>
        <end position="918"/>
    </location>
</feature>
<feature type="repeat" description="WD" evidence="1">
    <location>
        <begin position="986"/>
        <end position="1018"/>
    </location>
</feature>
<dbReference type="PROSITE" id="PS50294">
    <property type="entry name" value="WD_REPEATS_REGION"/>
    <property type="match status" value="1"/>
</dbReference>
<protein>
    <recommendedName>
        <fullName evidence="5">C2 domain-containing protein</fullName>
    </recommendedName>
</protein>
<evidence type="ECO:0008006" key="5">
    <source>
        <dbReference type="Google" id="ProtNLM"/>
    </source>
</evidence>
<dbReference type="PROSITE" id="PS50082">
    <property type="entry name" value="WD_REPEATS_2"/>
    <property type="match status" value="2"/>
</dbReference>
<dbReference type="Gene3D" id="2.130.10.10">
    <property type="entry name" value="YVTN repeat-like/Quinoprotein amine dehydrogenase"/>
    <property type="match status" value="1"/>
</dbReference>
<feature type="compositionally biased region" description="Low complexity" evidence="2">
    <location>
        <begin position="25"/>
        <end position="42"/>
    </location>
</feature>
<feature type="region of interest" description="Disordered" evidence="2">
    <location>
        <begin position="189"/>
        <end position="643"/>
    </location>
</feature>
<name>A0ABD2XLQ5_9HYME</name>
<dbReference type="SMART" id="SM00320">
    <property type="entry name" value="WD40"/>
    <property type="match status" value="5"/>
</dbReference>
<keyword evidence="4" id="KW-1185">Reference proteome</keyword>
<feature type="compositionally biased region" description="Basic residues" evidence="2">
    <location>
        <begin position="548"/>
        <end position="559"/>
    </location>
</feature>
<feature type="compositionally biased region" description="Polar residues" evidence="2">
    <location>
        <begin position="580"/>
        <end position="590"/>
    </location>
</feature>
<comment type="caution">
    <text evidence="3">The sequence shown here is derived from an EMBL/GenBank/DDBJ whole genome shotgun (WGS) entry which is preliminary data.</text>
</comment>
<dbReference type="InterPro" id="IPR015943">
    <property type="entry name" value="WD40/YVTN_repeat-like_dom_sf"/>
</dbReference>
<feature type="compositionally biased region" description="Acidic residues" evidence="2">
    <location>
        <begin position="383"/>
        <end position="397"/>
    </location>
</feature>
<feature type="compositionally biased region" description="Basic residues" evidence="2">
    <location>
        <begin position="502"/>
        <end position="512"/>
    </location>
</feature>
<feature type="compositionally biased region" description="Basic residues" evidence="2">
    <location>
        <begin position="1456"/>
        <end position="1466"/>
    </location>
</feature>
<feature type="compositionally biased region" description="Basic and acidic residues" evidence="2">
    <location>
        <begin position="355"/>
        <end position="372"/>
    </location>
</feature>
<dbReference type="Pfam" id="PF00400">
    <property type="entry name" value="WD40"/>
    <property type="match status" value="2"/>
</dbReference>
<gene>
    <name evidence="3" type="ORF">TKK_002073</name>
</gene>
<feature type="compositionally biased region" description="Low complexity" evidence="2">
    <location>
        <begin position="1587"/>
        <end position="1597"/>
    </location>
</feature>
<feature type="compositionally biased region" description="Acidic residues" evidence="2">
    <location>
        <begin position="885"/>
        <end position="894"/>
    </location>
</feature>
<evidence type="ECO:0000256" key="2">
    <source>
        <dbReference type="SAM" id="MobiDB-lite"/>
    </source>
</evidence>
<feature type="compositionally biased region" description="Basic residues" evidence="2">
    <location>
        <begin position="9"/>
        <end position="24"/>
    </location>
</feature>
<feature type="compositionally biased region" description="Polar residues" evidence="2">
    <location>
        <begin position="1467"/>
        <end position="1482"/>
    </location>
</feature>
<dbReference type="Proteomes" id="UP001627154">
    <property type="component" value="Unassembled WGS sequence"/>
</dbReference>
<keyword evidence="1" id="KW-0853">WD repeat</keyword>
<feature type="compositionally biased region" description="Basic and acidic residues" evidence="2">
    <location>
        <begin position="869"/>
        <end position="884"/>
    </location>
</feature>
<feature type="compositionally biased region" description="Basic residues" evidence="2">
    <location>
        <begin position="452"/>
        <end position="461"/>
    </location>
</feature>
<feature type="compositionally biased region" description="Basic residues" evidence="2">
    <location>
        <begin position="1347"/>
        <end position="1356"/>
    </location>
</feature>
<evidence type="ECO:0000256" key="1">
    <source>
        <dbReference type="PROSITE-ProRule" id="PRU00221"/>
    </source>
</evidence>
<feature type="region of interest" description="Disordered" evidence="2">
    <location>
        <begin position="1444"/>
        <end position="1509"/>
    </location>
</feature>
<feature type="compositionally biased region" description="Basic and acidic residues" evidence="2">
    <location>
        <begin position="189"/>
        <end position="200"/>
    </location>
</feature>
<dbReference type="EMBL" id="JBJJXI010000020">
    <property type="protein sequence ID" value="KAL3405718.1"/>
    <property type="molecule type" value="Genomic_DNA"/>
</dbReference>
<feature type="repeat" description="WD" evidence="1">
    <location>
        <begin position="1078"/>
        <end position="1119"/>
    </location>
</feature>
<feature type="region of interest" description="Disordered" evidence="2">
    <location>
        <begin position="1549"/>
        <end position="1605"/>
    </location>
</feature>
<dbReference type="InterPro" id="IPR036322">
    <property type="entry name" value="WD40_repeat_dom_sf"/>
</dbReference>
<accession>A0ABD2XLQ5</accession>
<organism evidence="3 4">
    <name type="scientific">Trichogramma kaykai</name>
    <dbReference type="NCBI Taxonomy" id="54128"/>
    <lineage>
        <taxon>Eukaryota</taxon>
        <taxon>Metazoa</taxon>
        <taxon>Ecdysozoa</taxon>
        <taxon>Arthropoda</taxon>
        <taxon>Hexapoda</taxon>
        <taxon>Insecta</taxon>
        <taxon>Pterygota</taxon>
        <taxon>Neoptera</taxon>
        <taxon>Endopterygota</taxon>
        <taxon>Hymenoptera</taxon>
        <taxon>Apocrita</taxon>
        <taxon>Proctotrupomorpha</taxon>
        <taxon>Chalcidoidea</taxon>
        <taxon>Trichogrammatidae</taxon>
        <taxon>Trichogramma</taxon>
    </lineage>
</organism>
<feature type="region of interest" description="Disordered" evidence="2">
    <location>
        <begin position="1307"/>
        <end position="1366"/>
    </location>
</feature>
<evidence type="ECO:0000313" key="4">
    <source>
        <dbReference type="Proteomes" id="UP001627154"/>
    </source>
</evidence>
<dbReference type="InterPro" id="IPR001680">
    <property type="entry name" value="WD40_rpt"/>
</dbReference>
<feature type="compositionally biased region" description="Basic residues" evidence="2">
    <location>
        <begin position="65"/>
        <end position="81"/>
    </location>
</feature>
<proteinExistence type="predicted"/>
<feature type="compositionally biased region" description="Basic and acidic residues" evidence="2">
    <location>
        <begin position="398"/>
        <end position="415"/>
    </location>
</feature>
<evidence type="ECO:0000313" key="3">
    <source>
        <dbReference type="EMBL" id="KAL3405718.1"/>
    </source>
</evidence>
<feature type="compositionally biased region" description="Low complexity" evidence="2">
    <location>
        <begin position="320"/>
        <end position="335"/>
    </location>
</feature>
<feature type="compositionally biased region" description="Basic residues" evidence="2">
    <location>
        <begin position="570"/>
        <end position="579"/>
    </location>
</feature>
<feature type="compositionally biased region" description="Acidic residues" evidence="2">
    <location>
        <begin position="474"/>
        <end position="489"/>
    </location>
</feature>
<feature type="compositionally biased region" description="Acidic residues" evidence="2">
    <location>
        <begin position="225"/>
        <end position="241"/>
    </location>
</feature>
<dbReference type="PANTHER" id="PTHR44499">
    <property type="entry name" value="JOUBERIN"/>
    <property type="match status" value="1"/>
</dbReference>
<feature type="compositionally biased region" description="Basic and acidic residues" evidence="2">
    <location>
        <begin position="83"/>
        <end position="100"/>
    </location>
</feature>
<feature type="compositionally biased region" description="Basic and acidic residues" evidence="2">
    <location>
        <begin position="336"/>
        <end position="347"/>
    </location>
</feature>
<feature type="compositionally biased region" description="Basic residues" evidence="2">
    <location>
        <begin position="606"/>
        <end position="624"/>
    </location>
</feature>
<dbReference type="SUPFAM" id="SSF50978">
    <property type="entry name" value="WD40 repeat-like"/>
    <property type="match status" value="1"/>
</dbReference>
<dbReference type="InterPro" id="IPR052803">
    <property type="entry name" value="Cilium-Associated_Jouberin"/>
</dbReference>
<feature type="region of interest" description="Disordered" evidence="2">
    <location>
        <begin position="1"/>
        <end position="124"/>
    </location>
</feature>
<reference evidence="3 4" key="1">
    <citation type="journal article" date="2024" name="bioRxiv">
        <title>A reference genome for Trichogramma kaykai: A tiny desert-dwelling parasitoid wasp with competing sex-ratio distorters.</title>
        <authorList>
            <person name="Culotta J."/>
            <person name="Lindsey A.R."/>
        </authorList>
    </citation>
    <scope>NUCLEOTIDE SEQUENCE [LARGE SCALE GENOMIC DNA]</scope>
    <source>
        <strain evidence="3 4">KSX58</strain>
    </source>
</reference>
<sequence length="1634" mass="182786">MDQQQQKSAKGRAAARGKLSRSRAVRSSSSSPSSSSSSLSSSSDKDDAAADDESKDFGSRIKLFRERRRSSSSARQKKTQKKVANDEKENRIETAVEQRQKQQQQLQDSIAKEREVATSAVPSTSIAQTIKKRFGFFRRSESVKSATAADNVDVEAGLTVKDQDKESLIDEEHDDSTRVLDVVADVHVENEKQQTKKQDRSVSSSTSTEIVAIESSSPPPPVEDNNIEEIGSIDDDDDGDNNEARPTSGRRKRWDKKKPAAEKIGAELLVLEEDSKSQSNKPRQRRQWAKGGAASAEIRNSSGQRILLPERSATAEPVVRPASSRLRSRPPIAAPRSRDPRKEEKGGGFDNEAFSSDHDEVLRIETIDDRSPTIKMSNGGSEYNDDESTTLSEEQEEEDKRLPSDRKSSIEKAEIQDFTAPTSSTNTTTTTESSEIQDSPRNNDKIASSSRRSSKSSLRRKFSGEKRSSGGRGDDDDFDEEDEEEDDQETTTVLTAMERGGSKSRRSSRSSSKKISTDNFFEKRRGRSSGDETTTITTNEDMHTSRRDSRHSRKSKSSSRRNGDDDKSSSRRSSKHRAKQPNTSSSTTRYSGDERQQEQQSQRPQKPPRKSRSKSKRRSRRKKSSDRSDAAAAAATNDEEEGEQLRYASIRIHRSDMLEADYLTRRPMVKVHLVYAETGEYPRSRGAKPSDEQQSLLPIVTDRFDFRAKRSMVPVWEQELVFEFNYRHLLAQGRAAVVLLFEIIDRVGAGGGGGDEDDGSFDRNDTLDPSWYKVAWAFLRPVGVNGAQHVDKRVRLQLYRPKKSFWRCSTITTRRINKNNNSKTPTRCDVYKWWKSSSSSRVKYPSSLYVTVCGVEPSTPRLLESVRMTTRDQHRDEQPLKIDDLTDLNNDEDDNNKTGCRPLIPDEESSRMTTTELGRPKWTRHAAQSCQIPNDLAWETGETSERGCFALAFSHDGKYLACACSEEYDYPILVYKVDDGKVSMRLAGHKNFVYSVNWSGDDRQLVTCSSDQTARIWDAAEKIIEPLQALPHPSYVYCGQFLGSDSGGGIVTGCYDHVARVWSRSARETTNYELIQELEGHESFVSAVCCDEAGDQLITGDGAGTLIVWLLQAKKTSTPTSSSSHRHRHRVRQEWQIAKKLKLKDLEGVAINTLLALGRSANGPRLIVHSRNDELRLLEATTGLVVRKFTAPAQLRRNRRIQARACASPCGGLLFCGGDEASRLCVWSLDTGRLLATYEPTSHPNQACTCVDYHPYDHALAYGCYGAPGQPVRVLRYDREADGSRVGLKLLQAQGLLPQARIKLEPVSRNGSATRSSTVPFRNGGNSLARFGRVDDSAEDDDESRSRSRQQQRLKGRVQNFMETGPSLRAKSLSRLSGIIEKIDRILMYATSHHHHHHHHHHNQQKSSSGTVMVDVEAARREDDPPDAAAKAFTVTQRNSSPVEIIELKDLPPLRPSKKPRKRSKSARNACSPTTPDNSAKSFFSDGNNRRRRYSGRGSDDSAADRQGQFVFETVDLDKIETDDNYDCEPEQQQEQQRKDSLDTIVDGKEEDFPSEEVLDVESLKSDDTYVVNKDDGDDDAATPAVNNSISNNNNNNEDGSDRSNATFVIESEIAAAAPVPKPRRRIGKIELVR</sequence>
<feature type="compositionally biased region" description="Low complexity" evidence="2">
    <location>
        <begin position="422"/>
        <end position="434"/>
    </location>
</feature>
<feature type="compositionally biased region" description="Polar residues" evidence="2">
    <location>
        <begin position="1309"/>
        <end position="1326"/>
    </location>
</feature>
<dbReference type="PANTHER" id="PTHR44499:SF1">
    <property type="entry name" value="JOUBERIN"/>
    <property type="match status" value="1"/>
</dbReference>